<dbReference type="RefSeq" id="WP_183663232.1">
    <property type="nucleotide sequence ID" value="NZ_JACHXN010000010.1"/>
</dbReference>
<organism evidence="2 3">
    <name type="scientific">Phyllobacterium trifolii</name>
    <dbReference type="NCBI Taxonomy" id="300193"/>
    <lineage>
        <taxon>Bacteria</taxon>
        <taxon>Pseudomonadati</taxon>
        <taxon>Pseudomonadota</taxon>
        <taxon>Alphaproteobacteria</taxon>
        <taxon>Hyphomicrobiales</taxon>
        <taxon>Phyllobacteriaceae</taxon>
        <taxon>Phyllobacterium</taxon>
    </lineage>
</organism>
<sequence length="52" mass="5741">MRDERRIIVVEENKSNEGLATASGIVFVVVMGIALFDRGLTMAWAAVVGWFN</sequence>
<accession>A0A839UB13</accession>
<feature type="transmembrane region" description="Helical" evidence="1">
    <location>
        <begin position="18"/>
        <end position="36"/>
    </location>
</feature>
<reference evidence="2 3" key="1">
    <citation type="submission" date="2020-08" db="EMBL/GenBank/DDBJ databases">
        <title>Genomic Encyclopedia of Type Strains, Phase III (KMG-III): the genomes of soil and plant-associated and newly described type strains.</title>
        <authorList>
            <person name="Whitman W."/>
        </authorList>
    </citation>
    <scope>NUCLEOTIDE SEQUENCE [LARGE SCALE GENOMIC DNA]</scope>
    <source>
        <strain evidence="2 3">CECT 7015</strain>
    </source>
</reference>
<keyword evidence="1" id="KW-0812">Transmembrane</keyword>
<evidence type="ECO:0000313" key="2">
    <source>
        <dbReference type="EMBL" id="MBB3147105.1"/>
    </source>
</evidence>
<dbReference type="Proteomes" id="UP000554520">
    <property type="component" value="Unassembled WGS sequence"/>
</dbReference>
<protein>
    <submittedName>
        <fullName evidence="2">Uncharacterized protein</fullName>
    </submittedName>
</protein>
<evidence type="ECO:0000313" key="3">
    <source>
        <dbReference type="Proteomes" id="UP000554520"/>
    </source>
</evidence>
<evidence type="ECO:0000256" key="1">
    <source>
        <dbReference type="SAM" id="Phobius"/>
    </source>
</evidence>
<gene>
    <name evidence="2" type="ORF">FHS21_003521</name>
</gene>
<proteinExistence type="predicted"/>
<dbReference type="AlphaFoldDB" id="A0A839UB13"/>
<name>A0A839UB13_9HYPH</name>
<comment type="caution">
    <text evidence="2">The sequence shown here is derived from an EMBL/GenBank/DDBJ whole genome shotgun (WGS) entry which is preliminary data.</text>
</comment>
<keyword evidence="1" id="KW-0472">Membrane</keyword>
<dbReference type="EMBL" id="JACHXN010000010">
    <property type="protein sequence ID" value="MBB3147105.1"/>
    <property type="molecule type" value="Genomic_DNA"/>
</dbReference>
<keyword evidence="3" id="KW-1185">Reference proteome</keyword>
<keyword evidence="1" id="KW-1133">Transmembrane helix</keyword>